<dbReference type="OrthoDB" id="8023715at2759"/>
<keyword evidence="3" id="KW-0732">Signal</keyword>
<feature type="signal peptide" evidence="3">
    <location>
        <begin position="1"/>
        <end position="25"/>
    </location>
</feature>
<feature type="compositionally biased region" description="Basic and acidic residues" evidence="2">
    <location>
        <begin position="432"/>
        <end position="444"/>
    </location>
</feature>
<sequence>MVKSQAISWLCWLLAVCICLSDAKSKVRRPLPPLYAVVLKKPRPIGHRISMGNTIHIGANFPHQRVPYKHVNYRPRRPVYNVLPASWKNQIPMRATLNNNRAVLPQRVPLKEFHSVNKVPEYSPEYRPELVVLPATHRGGIDDDKGPIHTIPAPNLSPADKPYNSPVDQKEIADRRPYPADLNYHTTAQNSNVGLAAIDNSLSLQRPATSPSTPQHQYEVTESNDAVVLKDHQAAVQSVTLQPQDLDVTRLYSTIMNPHPHSSELFVNHPVNGNAAVVGPNVVQFGQSSVPMQTNLHSSLHVGFPATAVQTPYTVAQQQIPELHVGHPAPAGPPLSATQLYDLLNSFPHKFAEQYTPDQQHILQQQLDQILQPDGITSFSQPQMHSFNYDEQANQLQQQLQQQQQQQQILLDQDYASGSVTADYNLDPESSVDARKQNDVRASEELAYPVDGVEQSENNIEYEATSPPRSPTPYSRKPGNIGGAIATKFYTTLPNRDAAEKLAALAAAGNVNSRLMGQLRKRQQQQQQQWQDMQSDESMPPNHKNDDNAGQQTWTDGEQLQRYNQHNKHQKNQQQRRKQGYKSAPSDEKLPLQITVPEEDEYASDDQLSDIRKDNADVEYEYEGEDGEGEGSQESAASFAGQAAPHDDDPHVEFGSRLRSKTRE</sequence>
<evidence type="ECO:0000313" key="4">
    <source>
        <dbReference type="EMBL" id="EFN83513.1"/>
    </source>
</evidence>
<dbReference type="OMA" id="HRISMGN"/>
<dbReference type="InParanoid" id="E2BLG1"/>
<evidence type="ECO:0000313" key="5">
    <source>
        <dbReference type="Proteomes" id="UP000008237"/>
    </source>
</evidence>
<evidence type="ECO:0000256" key="3">
    <source>
        <dbReference type="SAM" id="SignalP"/>
    </source>
</evidence>
<proteinExistence type="predicted"/>
<feature type="region of interest" description="Disordered" evidence="2">
    <location>
        <begin position="420"/>
        <end position="480"/>
    </location>
</feature>
<keyword evidence="1" id="KW-0175">Coiled coil</keyword>
<feature type="region of interest" description="Disordered" evidence="2">
    <location>
        <begin position="139"/>
        <end position="163"/>
    </location>
</feature>
<accession>E2BLG1</accession>
<dbReference type="AlphaFoldDB" id="E2BLG1"/>
<gene>
    <name evidence="4" type="ORF">EAI_15449</name>
</gene>
<feature type="compositionally biased region" description="Basic and acidic residues" evidence="2">
    <location>
        <begin position="645"/>
        <end position="664"/>
    </location>
</feature>
<keyword evidence="5" id="KW-1185">Reference proteome</keyword>
<organism evidence="5">
    <name type="scientific">Harpegnathos saltator</name>
    <name type="common">Jerdon's jumping ant</name>
    <dbReference type="NCBI Taxonomy" id="610380"/>
    <lineage>
        <taxon>Eukaryota</taxon>
        <taxon>Metazoa</taxon>
        <taxon>Ecdysozoa</taxon>
        <taxon>Arthropoda</taxon>
        <taxon>Hexapoda</taxon>
        <taxon>Insecta</taxon>
        <taxon>Pterygota</taxon>
        <taxon>Neoptera</taxon>
        <taxon>Endopterygota</taxon>
        <taxon>Hymenoptera</taxon>
        <taxon>Apocrita</taxon>
        <taxon>Aculeata</taxon>
        <taxon>Formicoidea</taxon>
        <taxon>Formicidae</taxon>
        <taxon>Ponerinae</taxon>
        <taxon>Ponerini</taxon>
        <taxon>Harpegnathos</taxon>
    </lineage>
</organism>
<evidence type="ECO:0000256" key="1">
    <source>
        <dbReference type="SAM" id="Coils"/>
    </source>
</evidence>
<feature type="compositionally biased region" description="Low complexity" evidence="2">
    <location>
        <begin position="632"/>
        <end position="644"/>
    </location>
</feature>
<dbReference type="EMBL" id="GL449017">
    <property type="protein sequence ID" value="EFN83513.1"/>
    <property type="molecule type" value="Genomic_DNA"/>
</dbReference>
<feature type="coiled-coil region" evidence="1">
    <location>
        <begin position="386"/>
        <end position="413"/>
    </location>
</feature>
<dbReference type="Proteomes" id="UP000008237">
    <property type="component" value="Unassembled WGS sequence"/>
</dbReference>
<feature type="compositionally biased region" description="Basic residues" evidence="2">
    <location>
        <begin position="565"/>
        <end position="580"/>
    </location>
</feature>
<reference evidence="4 5" key="1">
    <citation type="journal article" date="2010" name="Science">
        <title>Genomic comparison of the ants Camponotus floridanus and Harpegnathos saltator.</title>
        <authorList>
            <person name="Bonasio R."/>
            <person name="Zhang G."/>
            <person name="Ye C."/>
            <person name="Mutti N.S."/>
            <person name="Fang X."/>
            <person name="Qin N."/>
            <person name="Donahue G."/>
            <person name="Yang P."/>
            <person name="Li Q."/>
            <person name="Li C."/>
            <person name="Zhang P."/>
            <person name="Huang Z."/>
            <person name="Berger S.L."/>
            <person name="Reinberg D."/>
            <person name="Wang J."/>
            <person name="Liebig J."/>
        </authorList>
    </citation>
    <scope>NUCLEOTIDE SEQUENCE [LARGE SCALE GENOMIC DNA]</scope>
    <source>
        <strain evidence="4 5">R22 G/1</strain>
    </source>
</reference>
<feature type="chain" id="PRO_5003157654" evidence="3">
    <location>
        <begin position="26"/>
        <end position="664"/>
    </location>
</feature>
<protein>
    <submittedName>
        <fullName evidence="4">Uncharacterized protein</fullName>
    </submittedName>
</protein>
<feature type="compositionally biased region" description="Acidic residues" evidence="2">
    <location>
        <begin position="617"/>
        <end position="631"/>
    </location>
</feature>
<feature type="region of interest" description="Disordered" evidence="2">
    <location>
        <begin position="564"/>
        <end position="664"/>
    </location>
</feature>
<name>E2BLG1_HARSA</name>
<feature type="compositionally biased region" description="Low complexity" evidence="2">
    <location>
        <begin position="524"/>
        <end position="533"/>
    </location>
</feature>
<feature type="compositionally biased region" description="Acidic residues" evidence="2">
    <location>
        <begin position="597"/>
        <end position="608"/>
    </location>
</feature>
<feature type="region of interest" description="Disordered" evidence="2">
    <location>
        <begin position="517"/>
        <end position="552"/>
    </location>
</feature>
<evidence type="ECO:0000256" key="2">
    <source>
        <dbReference type="SAM" id="MobiDB-lite"/>
    </source>
</evidence>